<accession>A0A919IVR5</accession>
<evidence type="ECO:0000313" key="3">
    <source>
        <dbReference type="Proteomes" id="UP000619479"/>
    </source>
</evidence>
<evidence type="ECO:0000256" key="1">
    <source>
        <dbReference type="SAM" id="MobiDB-lite"/>
    </source>
</evidence>
<feature type="region of interest" description="Disordered" evidence="1">
    <location>
        <begin position="114"/>
        <end position="142"/>
    </location>
</feature>
<dbReference type="AlphaFoldDB" id="A0A919IVR5"/>
<organism evidence="2 3">
    <name type="scientific">Actinoplanes cyaneus</name>
    <dbReference type="NCBI Taxonomy" id="52696"/>
    <lineage>
        <taxon>Bacteria</taxon>
        <taxon>Bacillati</taxon>
        <taxon>Actinomycetota</taxon>
        <taxon>Actinomycetes</taxon>
        <taxon>Micromonosporales</taxon>
        <taxon>Micromonosporaceae</taxon>
        <taxon>Actinoplanes</taxon>
    </lineage>
</organism>
<dbReference type="InterPro" id="IPR003615">
    <property type="entry name" value="HNH_nuc"/>
</dbReference>
<sequence length="142" mass="15977">MGLSCVLTPSLTDPGGVRSPLGLLARWIERRTGALSRTPGDRMAWEGTSDRRSRLPHDWPLRRLRVLRAAGYRCQVRGLDGRPCGAPANEVDHIEHGDDHDLRNLQAICRWHHGQKTSAEGAAARQPRPTQRREPERHPGLY</sequence>
<keyword evidence="3" id="KW-1185">Reference proteome</keyword>
<dbReference type="Proteomes" id="UP000619479">
    <property type="component" value="Unassembled WGS sequence"/>
</dbReference>
<proteinExistence type="predicted"/>
<gene>
    <name evidence="2" type="ORF">Acy02nite_68310</name>
</gene>
<protein>
    <recommendedName>
        <fullName evidence="4">HNH endonuclease</fullName>
    </recommendedName>
</protein>
<dbReference type="EMBL" id="BOMH01000056">
    <property type="protein sequence ID" value="GID68950.1"/>
    <property type="molecule type" value="Genomic_DNA"/>
</dbReference>
<name>A0A919IVR5_9ACTN</name>
<reference evidence="2" key="1">
    <citation type="submission" date="2021-01" db="EMBL/GenBank/DDBJ databases">
        <title>Whole genome shotgun sequence of Actinoplanes cyaneus NBRC 14990.</title>
        <authorList>
            <person name="Komaki H."/>
            <person name="Tamura T."/>
        </authorList>
    </citation>
    <scope>NUCLEOTIDE SEQUENCE</scope>
    <source>
        <strain evidence="2">NBRC 14990</strain>
    </source>
</reference>
<dbReference type="CDD" id="cd00085">
    <property type="entry name" value="HNHc"/>
    <property type="match status" value="1"/>
</dbReference>
<dbReference type="Gene3D" id="1.10.30.50">
    <property type="match status" value="1"/>
</dbReference>
<evidence type="ECO:0000313" key="2">
    <source>
        <dbReference type="EMBL" id="GID68950.1"/>
    </source>
</evidence>
<evidence type="ECO:0008006" key="4">
    <source>
        <dbReference type="Google" id="ProtNLM"/>
    </source>
</evidence>
<feature type="compositionally biased region" description="Basic and acidic residues" evidence="1">
    <location>
        <begin position="131"/>
        <end position="142"/>
    </location>
</feature>
<comment type="caution">
    <text evidence="2">The sequence shown here is derived from an EMBL/GenBank/DDBJ whole genome shotgun (WGS) entry which is preliminary data.</text>
</comment>